<evidence type="ECO:0000256" key="1">
    <source>
        <dbReference type="SAM" id="Phobius"/>
    </source>
</evidence>
<gene>
    <name evidence="2" type="ORF">HPB51_013777</name>
</gene>
<keyword evidence="1" id="KW-0472">Membrane</keyword>
<evidence type="ECO:0000313" key="2">
    <source>
        <dbReference type="EMBL" id="KAH8041117.1"/>
    </source>
</evidence>
<reference evidence="2" key="1">
    <citation type="journal article" date="2020" name="Cell">
        <title>Large-Scale Comparative Analyses of Tick Genomes Elucidate Their Genetic Diversity and Vector Capacities.</title>
        <authorList>
            <consortium name="Tick Genome and Microbiome Consortium (TIGMIC)"/>
            <person name="Jia N."/>
            <person name="Wang J."/>
            <person name="Shi W."/>
            <person name="Du L."/>
            <person name="Sun Y."/>
            <person name="Zhan W."/>
            <person name="Jiang J.F."/>
            <person name="Wang Q."/>
            <person name="Zhang B."/>
            <person name="Ji P."/>
            <person name="Bell-Sakyi L."/>
            <person name="Cui X.M."/>
            <person name="Yuan T.T."/>
            <person name="Jiang B.G."/>
            <person name="Yang W.F."/>
            <person name="Lam T.T."/>
            <person name="Chang Q.C."/>
            <person name="Ding S.J."/>
            <person name="Wang X.J."/>
            <person name="Zhu J.G."/>
            <person name="Ruan X.D."/>
            <person name="Zhao L."/>
            <person name="Wei J.T."/>
            <person name="Ye R.Z."/>
            <person name="Que T.C."/>
            <person name="Du C.H."/>
            <person name="Zhou Y.H."/>
            <person name="Cheng J.X."/>
            <person name="Dai P.F."/>
            <person name="Guo W.B."/>
            <person name="Han X.H."/>
            <person name="Huang E.J."/>
            <person name="Li L.F."/>
            <person name="Wei W."/>
            <person name="Gao Y.C."/>
            <person name="Liu J.Z."/>
            <person name="Shao H.Z."/>
            <person name="Wang X."/>
            <person name="Wang C.C."/>
            <person name="Yang T.C."/>
            <person name="Huo Q.B."/>
            <person name="Li W."/>
            <person name="Chen H.Y."/>
            <person name="Chen S.E."/>
            <person name="Zhou L.G."/>
            <person name="Ni X.B."/>
            <person name="Tian J.H."/>
            <person name="Sheng Y."/>
            <person name="Liu T."/>
            <person name="Pan Y.S."/>
            <person name="Xia L.Y."/>
            <person name="Li J."/>
            <person name="Zhao F."/>
            <person name="Cao W.C."/>
        </authorList>
    </citation>
    <scope>NUCLEOTIDE SEQUENCE</scope>
    <source>
        <strain evidence="2">Rmic-2018</strain>
    </source>
</reference>
<protein>
    <submittedName>
        <fullName evidence="2">Uncharacterized protein</fullName>
    </submittedName>
</protein>
<sequence length="182" mass="19596">MFSNYEAFYPANTPFQTPARYYTIPVNIGAVQVASFTPQFSSTTTTTTSSSRSTSSESLIVTADTDTGCMGTCMLVSVLGLLMGLLLFFFVLRLGPSAARRLETTTDAVNVRVGIVLQPASSPPVGRLPRHGRDELHDSNRSTLATVFAFVTIEDALDNEVRGARITVPTSKETARHLVDSG</sequence>
<organism evidence="2 3">
    <name type="scientific">Rhipicephalus microplus</name>
    <name type="common">Cattle tick</name>
    <name type="synonym">Boophilus microplus</name>
    <dbReference type="NCBI Taxonomy" id="6941"/>
    <lineage>
        <taxon>Eukaryota</taxon>
        <taxon>Metazoa</taxon>
        <taxon>Ecdysozoa</taxon>
        <taxon>Arthropoda</taxon>
        <taxon>Chelicerata</taxon>
        <taxon>Arachnida</taxon>
        <taxon>Acari</taxon>
        <taxon>Parasitiformes</taxon>
        <taxon>Ixodida</taxon>
        <taxon>Ixodoidea</taxon>
        <taxon>Ixodidae</taxon>
        <taxon>Rhipicephalinae</taxon>
        <taxon>Rhipicephalus</taxon>
        <taxon>Boophilus</taxon>
    </lineage>
</organism>
<evidence type="ECO:0000313" key="3">
    <source>
        <dbReference type="Proteomes" id="UP000821866"/>
    </source>
</evidence>
<name>A0A9J6F4G6_RHIMP</name>
<feature type="transmembrane region" description="Helical" evidence="1">
    <location>
        <begin position="74"/>
        <end position="92"/>
    </location>
</feature>
<comment type="caution">
    <text evidence="2">The sequence shown here is derived from an EMBL/GenBank/DDBJ whole genome shotgun (WGS) entry which is preliminary data.</text>
</comment>
<keyword evidence="1" id="KW-1133">Transmembrane helix</keyword>
<accession>A0A9J6F4G6</accession>
<dbReference type="EMBL" id="JABSTU010000001">
    <property type="protein sequence ID" value="KAH8041117.1"/>
    <property type="molecule type" value="Genomic_DNA"/>
</dbReference>
<reference evidence="2" key="2">
    <citation type="submission" date="2021-09" db="EMBL/GenBank/DDBJ databases">
        <authorList>
            <person name="Jia N."/>
            <person name="Wang J."/>
            <person name="Shi W."/>
            <person name="Du L."/>
            <person name="Sun Y."/>
            <person name="Zhan W."/>
            <person name="Jiang J."/>
            <person name="Wang Q."/>
            <person name="Zhang B."/>
            <person name="Ji P."/>
            <person name="Sakyi L.B."/>
            <person name="Cui X."/>
            <person name="Yuan T."/>
            <person name="Jiang B."/>
            <person name="Yang W."/>
            <person name="Lam T.T.-Y."/>
            <person name="Chang Q."/>
            <person name="Ding S."/>
            <person name="Wang X."/>
            <person name="Zhu J."/>
            <person name="Ruan X."/>
            <person name="Zhao L."/>
            <person name="Wei J."/>
            <person name="Que T."/>
            <person name="Du C."/>
            <person name="Cheng J."/>
            <person name="Dai P."/>
            <person name="Han X."/>
            <person name="Huang E."/>
            <person name="Gao Y."/>
            <person name="Liu J."/>
            <person name="Shao H."/>
            <person name="Ye R."/>
            <person name="Li L."/>
            <person name="Wei W."/>
            <person name="Wang X."/>
            <person name="Wang C."/>
            <person name="Huo Q."/>
            <person name="Li W."/>
            <person name="Guo W."/>
            <person name="Chen H."/>
            <person name="Chen S."/>
            <person name="Zhou L."/>
            <person name="Zhou L."/>
            <person name="Ni X."/>
            <person name="Tian J."/>
            <person name="Zhou Y."/>
            <person name="Sheng Y."/>
            <person name="Liu T."/>
            <person name="Pan Y."/>
            <person name="Xia L."/>
            <person name="Li J."/>
            <person name="Zhao F."/>
            <person name="Cao W."/>
        </authorList>
    </citation>
    <scope>NUCLEOTIDE SEQUENCE</scope>
    <source>
        <strain evidence="2">Rmic-2018</strain>
        <tissue evidence="2">Larvae</tissue>
    </source>
</reference>
<dbReference type="AlphaFoldDB" id="A0A9J6F4G6"/>
<keyword evidence="3" id="KW-1185">Reference proteome</keyword>
<keyword evidence="1" id="KW-0812">Transmembrane</keyword>
<dbReference type="Proteomes" id="UP000821866">
    <property type="component" value="Chromosome 1"/>
</dbReference>
<proteinExistence type="predicted"/>